<name>A0AAX4H5C4_9ASCO</name>
<dbReference type="PANTHER" id="PTHR28263">
    <property type="entry name" value="GOLGI TO ER TRAFFIC PROTEIN 2"/>
    <property type="match status" value="1"/>
</dbReference>
<evidence type="ECO:0000313" key="11">
    <source>
        <dbReference type="Proteomes" id="UP001338582"/>
    </source>
</evidence>
<dbReference type="InterPro" id="IPR028143">
    <property type="entry name" value="Get2/sif1"/>
</dbReference>
<comment type="similarity">
    <text evidence="8">Belongs to the GET2 family.</text>
</comment>
<keyword evidence="5 8" id="KW-1133">Transmembrane helix</keyword>
<dbReference type="GO" id="GO:0005789">
    <property type="term" value="C:endoplasmic reticulum membrane"/>
    <property type="evidence" value="ECO:0007669"/>
    <property type="project" value="UniProtKB-SubCell"/>
</dbReference>
<evidence type="ECO:0000256" key="3">
    <source>
        <dbReference type="ARBA" id="ARBA00022824"/>
    </source>
</evidence>
<dbReference type="GO" id="GO:0043529">
    <property type="term" value="C:GET complex"/>
    <property type="evidence" value="ECO:0007669"/>
    <property type="project" value="UniProtKB-UniRule"/>
</dbReference>
<dbReference type="AlphaFoldDB" id="A0AAX4H5C4"/>
<keyword evidence="6 8" id="KW-0333">Golgi apparatus</keyword>
<evidence type="ECO:0000256" key="6">
    <source>
        <dbReference type="ARBA" id="ARBA00023034"/>
    </source>
</evidence>
<gene>
    <name evidence="8" type="primary">GET2</name>
    <name evidence="10" type="ORF">PUMCH_001031</name>
</gene>
<feature type="topological domain" description="Lumenal" evidence="8">
    <location>
        <begin position="296"/>
        <end position="297"/>
    </location>
</feature>
<feature type="transmembrane region" description="Helical" evidence="9">
    <location>
        <begin position="172"/>
        <end position="191"/>
    </location>
</feature>
<evidence type="ECO:0000256" key="8">
    <source>
        <dbReference type="HAMAP-Rule" id="MF_03114"/>
    </source>
</evidence>
<feature type="topological domain" description="Cytoplasmic" evidence="8">
    <location>
        <begin position="1"/>
        <end position="166"/>
    </location>
</feature>
<comment type="subcellular location">
    <subcellularLocation>
        <location evidence="8">Endoplasmic reticulum membrane</location>
        <topology evidence="8">Multi-pass membrane protein</topology>
    </subcellularLocation>
    <subcellularLocation>
        <location evidence="8">Golgi apparatus membrane</location>
        <topology evidence="8">Multi-pass membrane protein</topology>
    </subcellularLocation>
</comment>
<reference evidence="10 11" key="1">
    <citation type="submission" date="2023-10" db="EMBL/GenBank/DDBJ databases">
        <title>Draft Genome Sequence of Candida saopaulonensis from a very Premature Infant with Sepsis.</title>
        <authorList>
            <person name="Ning Y."/>
            <person name="Dai R."/>
            <person name="Xiao M."/>
            <person name="Xu Y."/>
            <person name="Yan Q."/>
            <person name="Zhang L."/>
        </authorList>
    </citation>
    <scope>NUCLEOTIDE SEQUENCE [LARGE SCALE GENOMIC DNA]</scope>
    <source>
        <strain evidence="10 11">19XY460</strain>
    </source>
</reference>
<keyword evidence="4 8" id="KW-0931">ER-Golgi transport</keyword>
<keyword evidence="3 8" id="KW-0256">Endoplasmic reticulum</keyword>
<feature type="transmembrane region" description="Helical" evidence="9">
    <location>
        <begin position="211"/>
        <end position="231"/>
    </location>
</feature>
<organism evidence="10 11">
    <name type="scientific">Australozyma saopauloensis</name>
    <dbReference type="NCBI Taxonomy" id="291208"/>
    <lineage>
        <taxon>Eukaryota</taxon>
        <taxon>Fungi</taxon>
        <taxon>Dikarya</taxon>
        <taxon>Ascomycota</taxon>
        <taxon>Saccharomycotina</taxon>
        <taxon>Pichiomycetes</taxon>
        <taxon>Metschnikowiaceae</taxon>
        <taxon>Australozyma</taxon>
    </lineage>
</organism>
<dbReference type="PANTHER" id="PTHR28263:SF1">
    <property type="entry name" value="GOLGI TO ER TRAFFIC PROTEIN 2"/>
    <property type="match status" value="1"/>
</dbReference>
<evidence type="ECO:0000256" key="2">
    <source>
        <dbReference type="ARBA" id="ARBA00022692"/>
    </source>
</evidence>
<dbReference type="GO" id="GO:0006890">
    <property type="term" value="P:retrograde vesicle-mediated transport, Golgi to endoplasmic reticulum"/>
    <property type="evidence" value="ECO:0007669"/>
    <property type="project" value="TreeGrafter"/>
</dbReference>
<keyword evidence="7 8" id="KW-0472">Membrane</keyword>
<dbReference type="GO" id="GO:0045048">
    <property type="term" value="P:protein insertion into ER membrane"/>
    <property type="evidence" value="ECO:0007669"/>
    <property type="project" value="UniProtKB-UniRule"/>
</dbReference>
<comment type="function">
    <text evidence="8">Required for the post-translational delivery of tail-anchored (TA) proteins to the endoplasmic reticulum. Together with GET1, acts as a membrane receptor for soluble GET3, which recognizes and selectively binds the transmembrane domain of TA proteins in the cytosol. The GET complex cooperates with the HDEL receptor ERD2 to mediate the ATP-dependent retrieval of resident ER proteins that contain a C-terminal H-D-E-L retention signal from the Golgi to the ER.</text>
</comment>
<accession>A0AAX4H5C4</accession>
<dbReference type="HAMAP" id="MF_03114">
    <property type="entry name" value="Get2"/>
    <property type="match status" value="1"/>
</dbReference>
<protein>
    <recommendedName>
        <fullName evidence="8">Golgi to ER traffic protein 2</fullName>
    </recommendedName>
</protein>
<dbReference type="InterPro" id="IPR014802">
    <property type="entry name" value="GET2"/>
</dbReference>
<proteinExistence type="inferred from homology"/>
<evidence type="ECO:0000256" key="4">
    <source>
        <dbReference type="ARBA" id="ARBA00022892"/>
    </source>
</evidence>
<dbReference type="Pfam" id="PF08690">
    <property type="entry name" value="GET2"/>
    <property type="match status" value="1"/>
</dbReference>
<sequence length="297" mass="33305">MSDVSAEEKRRLLRERRLAKMQQGKATERLNTILNQGSSTGHANVTSILEKPDAQTPNEVKEFRTETPLHDDPEVPDISLLLQQDTTEVDPDQDMEAILNKILGGGAAAGKQSGEGNAEGGASNPFADMMKAMMDSLEGQQQGQFDAEENSYRSELTKYHAYEQKKWKARFLVVRLVVHFCNFYYHFTNYASFRANLAGRLLSLFGESTNFFTIFVTIELAVISSYFAILSQKGLLQAFSRNHFLSKLQSMASTFVPQVAKYRLVVDTALVYWGGVSIFIEDLMFVVFLLGLTSLIN</sequence>
<keyword evidence="11" id="KW-1185">Reference proteome</keyword>
<comment type="caution">
    <text evidence="8">Lacks conserved residue(s) required for the propagation of feature annotation.</text>
</comment>
<evidence type="ECO:0000256" key="5">
    <source>
        <dbReference type="ARBA" id="ARBA00022989"/>
    </source>
</evidence>
<evidence type="ECO:0000256" key="1">
    <source>
        <dbReference type="ARBA" id="ARBA00022448"/>
    </source>
</evidence>
<keyword evidence="1 8" id="KW-0813">Transport</keyword>
<evidence type="ECO:0000256" key="9">
    <source>
        <dbReference type="SAM" id="Phobius"/>
    </source>
</evidence>
<dbReference type="Proteomes" id="UP001338582">
    <property type="component" value="Chromosome 1"/>
</dbReference>
<dbReference type="EMBL" id="CP138894">
    <property type="protein sequence ID" value="WPK23785.1"/>
    <property type="molecule type" value="Genomic_DNA"/>
</dbReference>
<keyword evidence="2 8" id="KW-0812">Transmembrane</keyword>
<dbReference type="GO" id="GO:0000139">
    <property type="term" value="C:Golgi membrane"/>
    <property type="evidence" value="ECO:0007669"/>
    <property type="project" value="UniProtKB-SubCell"/>
</dbReference>
<comment type="subunit">
    <text evidence="8">Component of the Golgi to ER traffic (GET) complex, which is composed of GET1, GET2 and GET3. Within the complex, GET1 and GET2 form a heterotetramer which is stabilized by phosphatidylinositol binding and which binds to the GET3 homodimer.</text>
</comment>
<feature type="transmembrane region" description="Helical" evidence="9">
    <location>
        <begin position="270"/>
        <end position="296"/>
    </location>
</feature>
<evidence type="ECO:0000256" key="7">
    <source>
        <dbReference type="ARBA" id="ARBA00023136"/>
    </source>
</evidence>
<evidence type="ECO:0000313" key="10">
    <source>
        <dbReference type="EMBL" id="WPK23785.1"/>
    </source>
</evidence>